<dbReference type="InterPro" id="IPR021133">
    <property type="entry name" value="HEAT_type_2"/>
</dbReference>
<keyword evidence="9" id="KW-0131">Cell cycle</keyword>
<dbReference type="EMBL" id="ML739060">
    <property type="protein sequence ID" value="KAE8355010.1"/>
    <property type="molecule type" value="Genomic_DNA"/>
</dbReference>
<evidence type="ECO:0000256" key="8">
    <source>
        <dbReference type="ARBA" id="ARBA00022737"/>
    </source>
</evidence>
<feature type="region of interest" description="Disordered" evidence="14">
    <location>
        <begin position="310"/>
        <end position="421"/>
    </location>
</feature>
<evidence type="ECO:0000256" key="4">
    <source>
        <dbReference type="ARBA" id="ARBA00011375"/>
    </source>
</evidence>
<evidence type="ECO:0000313" key="17">
    <source>
        <dbReference type="EMBL" id="KAE8355010.1"/>
    </source>
</evidence>
<keyword evidence="10" id="KW-0206">Cytoskeleton</keyword>
<feature type="repeat" description="HEAT" evidence="13">
    <location>
        <begin position="173"/>
        <end position="207"/>
    </location>
</feature>
<dbReference type="InterPro" id="IPR024395">
    <property type="entry name" value="CLASP_N_dom"/>
</dbReference>
<evidence type="ECO:0000256" key="1">
    <source>
        <dbReference type="ARBA" id="ARBA00004123"/>
    </source>
</evidence>
<dbReference type="Proteomes" id="UP000327118">
    <property type="component" value="Unassembled WGS sequence"/>
</dbReference>
<feature type="transmembrane region" description="Helical" evidence="15">
    <location>
        <begin position="6"/>
        <end position="25"/>
    </location>
</feature>
<sequence length="1438" mass="159237">MEFYSFFTFVTEITFCLWIRVIYLVSPFHLSIQLACKIISTLDLILILCVKIIKHLLIHISSFILYVIGVVTRLEHLLESTMEPKAAELLAVLKNNNLAIDVKVGHLLGIKSDIKQKNVPDGAVNLIFECLRLAIASPHSALYAAGFSTLGHFLKRLFIQDQIHVVSAYARYLYPVLLERLGDHKERVRAQAAQTFTDLWPAAGPEVEHHVLEVALTGKNPKAKEMSLIWLSNMSKNHGLLFRSYVPSLVSCLEDADSVVRDTAKSTTVELFQNAPARAKSDLMKEMTTQNVRKSIVNAIITNIGLEDHSSTARPLSRTDARPASRVESHHHPPRPHSRVEVVHQRSAAVVASHIPIPPVPPREVTPVVMDSEPIKSRPGSSKSEQERITPVPADAGKPSSVELARPSSQDGEEIKPLHAESSKQVDELFRVMFPCFEGRESEDNWMHREKYINTLHRLLYGNAPHEHPQHFYAGVKSILDGIFKAVNSLRTTLSTSGCLLIQDLAKVGGPKLDPMVEIIMQNLIKLCGGMKKISAQNGNFAFNAVLANVTYTPRILHHVTSACQDKNVQLRLYAAGWLKTLINKQAYHKSTIEHGGGLDLLEKSMKKGLSDANPGVREAVRGAFWTFYRVWPAKGNNILSDLDNKTRSLLEKDPANPNRDQTASQNSSIRKGLTGNSTTSSRSALKEAIAAQKKARLAPARALPPRPESAQSSFCETKSSDLPVKPSAVRTVPTGAPISSLSSAPMRPGAKPRRPELARPATADPYASRRPGASDTRPKTPAPPDSSPRPKYKPGTPSKPLSVARTRPKADLGQVASSQKSKPKKLDIPMKAQCPFPIVDPPRSGFNQGLSDQPWEPPHITTSSGVSGRPESPASIQLESPCEHVEQPATSIMMQGASSGPSITASPSHNQAMSSNRGRPRDIGAEATNHLSSSGDGQPEVATTHGGHVTTRHETDVLPGDIDHHEYNSRPNLQHGGESQNTVVIHEDPIPAQHNAEHHANDIVNHEQHMHADVQAENKTQDHEIELPLAVDGANGSNSKDNAHCDTESQFSWPSLRSYPDRNGPVGLNGSPFPSDLLQSTPDYLLNPMATTSNTSNNENKIPTTPITKKHDNLVVSERVSSKNNALGELPSNEPDHRHNKAIDSLLSTPRIYQHSGQCEAQYLRLKNRPVMNKRRYVSPRSQQLDNAKEMVRVAGQRIRSNALDLFAYRKLQDIIHFHGEKLFNQMVFDDLYHALLEELQSESDPKRKHHGSYTDLKTQAVVTFRLLHSSCPNFFVAYYSQALNAIFHARRYFESHCWVVEDLEQTASELFRNCELPEFGGLLDTLVGYAYQEKRDERGYRSILMALSLLTDLMEEANQKKNCFSSDLLEQIGSLAAKDLLIGPTAVRRQVTQVCVKLHAMTGNANESDESIFWKYIGNPKGATRNLVAYYIARQE</sequence>
<dbReference type="GO" id="GO:0005876">
    <property type="term" value="C:spindle microtubule"/>
    <property type="evidence" value="ECO:0007669"/>
    <property type="project" value="TreeGrafter"/>
</dbReference>
<evidence type="ECO:0000256" key="14">
    <source>
        <dbReference type="SAM" id="MobiDB-lite"/>
    </source>
</evidence>
<name>A0A5N6ZFW7_9EURO</name>
<dbReference type="GO" id="GO:0031110">
    <property type="term" value="P:regulation of microtubule polymerization or depolymerization"/>
    <property type="evidence" value="ECO:0007669"/>
    <property type="project" value="UniProtKB-ARBA"/>
</dbReference>
<feature type="compositionally biased region" description="Polar residues" evidence="14">
    <location>
        <begin position="970"/>
        <end position="980"/>
    </location>
</feature>
<dbReference type="PROSITE" id="PS50077">
    <property type="entry name" value="HEAT_REPEAT"/>
    <property type="match status" value="1"/>
</dbReference>
<dbReference type="GO" id="GO:0005634">
    <property type="term" value="C:nucleus"/>
    <property type="evidence" value="ECO:0007669"/>
    <property type="project" value="UniProtKB-SubCell"/>
</dbReference>
<dbReference type="SUPFAM" id="SSF48371">
    <property type="entry name" value="ARM repeat"/>
    <property type="match status" value="1"/>
</dbReference>
<keyword evidence="9" id="KW-0498">Mitosis</keyword>
<feature type="transmembrane region" description="Helical" evidence="15">
    <location>
        <begin position="45"/>
        <end position="68"/>
    </location>
</feature>
<keyword evidence="18" id="KW-1185">Reference proteome</keyword>
<evidence type="ECO:0000313" key="18">
    <source>
        <dbReference type="Proteomes" id="UP000327118"/>
    </source>
</evidence>
<dbReference type="GO" id="GO:0090307">
    <property type="term" value="P:mitotic spindle assembly"/>
    <property type="evidence" value="ECO:0007669"/>
    <property type="project" value="TreeGrafter"/>
</dbReference>
<evidence type="ECO:0000256" key="5">
    <source>
        <dbReference type="ARBA" id="ARBA00022490"/>
    </source>
</evidence>
<proteinExistence type="inferred from homology"/>
<dbReference type="InterPro" id="IPR011989">
    <property type="entry name" value="ARM-like"/>
</dbReference>
<evidence type="ECO:0000256" key="15">
    <source>
        <dbReference type="SAM" id="Phobius"/>
    </source>
</evidence>
<comment type="similarity">
    <text evidence="3">Belongs to the CLASP family.</text>
</comment>
<dbReference type="GO" id="GO:0005881">
    <property type="term" value="C:cytoplasmic microtubule"/>
    <property type="evidence" value="ECO:0007669"/>
    <property type="project" value="TreeGrafter"/>
</dbReference>
<dbReference type="PANTHER" id="PTHR21567">
    <property type="entry name" value="CLASP"/>
    <property type="match status" value="1"/>
</dbReference>
<evidence type="ECO:0000256" key="9">
    <source>
        <dbReference type="ARBA" id="ARBA00022776"/>
    </source>
</evidence>
<evidence type="ECO:0000256" key="2">
    <source>
        <dbReference type="ARBA" id="ARBA00004186"/>
    </source>
</evidence>
<evidence type="ECO:0000256" key="7">
    <source>
        <dbReference type="ARBA" id="ARBA00022701"/>
    </source>
</evidence>
<feature type="compositionally biased region" description="Polar residues" evidence="14">
    <location>
        <begin position="896"/>
        <end position="918"/>
    </location>
</feature>
<feature type="region of interest" description="Disordered" evidence="14">
    <location>
        <begin position="896"/>
        <end position="980"/>
    </location>
</feature>
<keyword evidence="15" id="KW-0812">Transmembrane</keyword>
<dbReference type="GO" id="GO:0051301">
    <property type="term" value="P:cell division"/>
    <property type="evidence" value="ECO:0007669"/>
    <property type="project" value="UniProtKB-KW"/>
</dbReference>
<dbReference type="InterPro" id="IPR034085">
    <property type="entry name" value="TOG"/>
</dbReference>
<dbReference type="Gene3D" id="1.25.10.10">
    <property type="entry name" value="Leucine-rich Repeat Variant"/>
    <property type="match status" value="2"/>
</dbReference>
<keyword evidence="11" id="KW-0539">Nucleus</keyword>
<gene>
    <name evidence="17" type="ORF">BDV28DRAFT_146504</name>
</gene>
<evidence type="ECO:0000256" key="6">
    <source>
        <dbReference type="ARBA" id="ARBA00022618"/>
    </source>
</evidence>
<feature type="compositionally biased region" description="Basic and acidic residues" evidence="14">
    <location>
        <begin position="310"/>
        <end position="331"/>
    </location>
</feature>
<comment type="subunit">
    <text evidence="4">Interacts with microtubules.</text>
</comment>
<dbReference type="Pfam" id="PF12348">
    <property type="entry name" value="CLASP_N"/>
    <property type="match status" value="2"/>
</dbReference>
<comment type="subcellular location">
    <subcellularLocation>
        <location evidence="2">Cytoplasm</location>
        <location evidence="2">Cytoskeleton</location>
        <location evidence="2">Spindle</location>
    </subcellularLocation>
    <subcellularLocation>
        <location evidence="1">Nucleus</location>
    </subcellularLocation>
</comment>
<dbReference type="GO" id="GO:0008017">
    <property type="term" value="F:microtubule binding"/>
    <property type="evidence" value="ECO:0007669"/>
    <property type="project" value="TreeGrafter"/>
</dbReference>
<dbReference type="GO" id="GO:1902903">
    <property type="term" value="P:regulation of supramolecular fiber organization"/>
    <property type="evidence" value="ECO:0007669"/>
    <property type="project" value="UniProtKB-ARBA"/>
</dbReference>
<keyword evidence="6" id="KW-0132">Cell division</keyword>
<dbReference type="GO" id="GO:1990023">
    <property type="term" value="C:mitotic spindle midzone"/>
    <property type="evidence" value="ECO:0007669"/>
    <property type="project" value="TreeGrafter"/>
</dbReference>
<feature type="region of interest" description="Disordered" evidence="14">
    <location>
        <begin position="842"/>
        <end position="881"/>
    </location>
</feature>
<evidence type="ECO:0000256" key="13">
    <source>
        <dbReference type="PROSITE-ProRule" id="PRU00103"/>
    </source>
</evidence>
<feature type="region of interest" description="Disordered" evidence="14">
    <location>
        <begin position="1033"/>
        <end position="1055"/>
    </location>
</feature>
<protein>
    <submittedName>
        <fullName evidence="17">Clasp N terminal-domain-containing protein</fullName>
    </submittedName>
</protein>
<feature type="region of interest" description="Disordered" evidence="14">
    <location>
        <begin position="650"/>
        <end position="829"/>
    </location>
</feature>
<organism evidence="17 18">
    <name type="scientific">Aspergillus coremiiformis</name>
    <dbReference type="NCBI Taxonomy" id="138285"/>
    <lineage>
        <taxon>Eukaryota</taxon>
        <taxon>Fungi</taxon>
        <taxon>Dikarya</taxon>
        <taxon>Ascomycota</taxon>
        <taxon>Pezizomycotina</taxon>
        <taxon>Eurotiomycetes</taxon>
        <taxon>Eurotiomycetidae</taxon>
        <taxon>Eurotiales</taxon>
        <taxon>Aspergillaceae</taxon>
        <taxon>Aspergillus</taxon>
        <taxon>Aspergillus subgen. Circumdati</taxon>
    </lineage>
</organism>
<feature type="compositionally biased region" description="Polar residues" evidence="14">
    <location>
        <begin position="659"/>
        <end position="684"/>
    </location>
</feature>
<reference evidence="18" key="1">
    <citation type="submission" date="2019-04" db="EMBL/GenBank/DDBJ databases">
        <title>Friends and foes A comparative genomics studyof 23 Aspergillus species from section Flavi.</title>
        <authorList>
            <consortium name="DOE Joint Genome Institute"/>
            <person name="Kjaerbolling I."/>
            <person name="Vesth T."/>
            <person name="Frisvad J.C."/>
            <person name="Nybo J.L."/>
            <person name="Theobald S."/>
            <person name="Kildgaard S."/>
            <person name="Isbrandt T."/>
            <person name="Kuo A."/>
            <person name="Sato A."/>
            <person name="Lyhne E.K."/>
            <person name="Kogle M.E."/>
            <person name="Wiebenga A."/>
            <person name="Kun R.S."/>
            <person name="Lubbers R.J."/>
            <person name="Makela M.R."/>
            <person name="Barry K."/>
            <person name="Chovatia M."/>
            <person name="Clum A."/>
            <person name="Daum C."/>
            <person name="Haridas S."/>
            <person name="He G."/>
            <person name="LaButti K."/>
            <person name="Lipzen A."/>
            <person name="Mondo S."/>
            <person name="Riley R."/>
            <person name="Salamov A."/>
            <person name="Simmons B.A."/>
            <person name="Magnuson J.K."/>
            <person name="Henrissat B."/>
            <person name="Mortensen U.H."/>
            <person name="Larsen T.O."/>
            <person name="Devries R.P."/>
            <person name="Grigoriev I.V."/>
            <person name="Machida M."/>
            <person name="Baker S.E."/>
            <person name="Andersen M.R."/>
        </authorList>
    </citation>
    <scope>NUCLEOTIDE SEQUENCE [LARGE SCALE GENOMIC DNA]</scope>
    <source>
        <strain evidence="18">CBS 553.77</strain>
    </source>
</reference>
<keyword evidence="5" id="KW-0963">Cytoplasm</keyword>
<feature type="domain" description="TOG" evidence="16">
    <location>
        <begin position="75"/>
        <end position="310"/>
    </location>
</feature>
<evidence type="ECO:0000256" key="3">
    <source>
        <dbReference type="ARBA" id="ARBA00009549"/>
    </source>
</evidence>
<dbReference type="OrthoDB" id="46159at2759"/>
<dbReference type="SMART" id="SM01349">
    <property type="entry name" value="TOG"/>
    <property type="match status" value="2"/>
</dbReference>
<comment type="function">
    <text evidence="12">Microtubule binding protein that promotes the stabilization of dynamic microtubules. Required for mitotic spindle formation.</text>
</comment>
<dbReference type="GO" id="GO:0005815">
    <property type="term" value="C:microtubule organizing center"/>
    <property type="evidence" value="ECO:0007669"/>
    <property type="project" value="TreeGrafter"/>
</dbReference>
<keyword evidence="15" id="KW-1133">Transmembrane helix</keyword>
<dbReference type="GO" id="GO:0060172">
    <property type="term" value="P:astral microtubule depolymerization"/>
    <property type="evidence" value="ECO:0007669"/>
    <property type="project" value="TreeGrafter"/>
</dbReference>
<evidence type="ECO:0000256" key="10">
    <source>
        <dbReference type="ARBA" id="ARBA00023212"/>
    </source>
</evidence>
<keyword evidence="15" id="KW-0472">Membrane</keyword>
<keyword evidence="8" id="KW-0677">Repeat</keyword>
<dbReference type="InterPro" id="IPR016024">
    <property type="entry name" value="ARM-type_fold"/>
</dbReference>
<accession>A0A5N6ZFW7</accession>
<feature type="compositionally biased region" description="Basic and acidic residues" evidence="14">
    <location>
        <begin position="952"/>
        <end position="969"/>
    </location>
</feature>
<feature type="domain" description="TOG" evidence="16">
    <location>
        <begin position="421"/>
        <end position="663"/>
    </location>
</feature>
<evidence type="ECO:0000259" key="16">
    <source>
        <dbReference type="SMART" id="SM01349"/>
    </source>
</evidence>
<keyword evidence="7" id="KW-0493">Microtubule</keyword>
<evidence type="ECO:0000256" key="11">
    <source>
        <dbReference type="ARBA" id="ARBA00023242"/>
    </source>
</evidence>
<evidence type="ECO:0000256" key="12">
    <source>
        <dbReference type="ARBA" id="ARBA00024889"/>
    </source>
</evidence>
<dbReference type="PANTHER" id="PTHR21567:SF9">
    <property type="entry name" value="CLIP-ASSOCIATING PROTEIN"/>
    <property type="match status" value="1"/>
</dbReference>